<evidence type="ECO:0000313" key="2">
    <source>
        <dbReference type="EMBL" id="KKW35463.1"/>
    </source>
</evidence>
<accession>A0A0G1XW78</accession>
<organism evidence="2 3">
    <name type="scientific">Candidatus Uhrbacteria bacterium GW2011_GWC2_53_7</name>
    <dbReference type="NCBI Taxonomy" id="1618986"/>
    <lineage>
        <taxon>Bacteria</taxon>
        <taxon>Candidatus Uhriibacteriota</taxon>
    </lineage>
</organism>
<gene>
    <name evidence="2" type="ORF">UY82_C0038G0011</name>
</gene>
<feature type="compositionally biased region" description="Basic and acidic residues" evidence="1">
    <location>
        <begin position="95"/>
        <end position="109"/>
    </location>
</feature>
<comment type="caution">
    <text evidence="2">The sequence shown here is derived from an EMBL/GenBank/DDBJ whole genome shotgun (WGS) entry which is preliminary data.</text>
</comment>
<dbReference type="Proteomes" id="UP000033865">
    <property type="component" value="Unassembled WGS sequence"/>
</dbReference>
<dbReference type="AlphaFoldDB" id="A0A0G1XW78"/>
<sequence>MDEVAQSIPHVMGMMMVYGEVSFGHKHAHSPCIRPDPPDVSTWRSGDFILDALRIHASPRTFGERRTSVARLDVSLPNDLRQRSHRGKCGHARKNTPEEKTNRSPDRRNSSRALRTSHHQKRPRLQRDQKLGSLRSHSIETPAKSYQTKKPP</sequence>
<evidence type="ECO:0000256" key="1">
    <source>
        <dbReference type="SAM" id="MobiDB-lite"/>
    </source>
</evidence>
<feature type="compositionally biased region" description="Basic residues" evidence="1">
    <location>
        <begin position="83"/>
        <end position="94"/>
    </location>
</feature>
<dbReference type="EMBL" id="LCRN01000038">
    <property type="protein sequence ID" value="KKW35463.1"/>
    <property type="molecule type" value="Genomic_DNA"/>
</dbReference>
<proteinExistence type="predicted"/>
<protein>
    <submittedName>
        <fullName evidence="2">Uncharacterized protein</fullName>
    </submittedName>
</protein>
<reference evidence="2 3" key="1">
    <citation type="journal article" date="2015" name="Nature">
        <title>rRNA introns, odd ribosomes, and small enigmatic genomes across a large radiation of phyla.</title>
        <authorList>
            <person name="Brown C.T."/>
            <person name="Hug L.A."/>
            <person name="Thomas B.C."/>
            <person name="Sharon I."/>
            <person name="Castelle C.J."/>
            <person name="Singh A."/>
            <person name="Wilkins M.J."/>
            <person name="Williams K.H."/>
            <person name="Banfield J.F."/>
        </authorList>
    </citation>
    <scope>NUCLEOTIDE SEQUENCE [LARGE SCALE GENOMIC DNA]</scope>
</reference>
<feature type="compositionally biased region" description="Basic residues" evidence="1">
    <location>
        <begin position="115"/>
        <end position="124"/>
    </location>
</feature>
<feature type="region of interest" description="Disordered" evidence="1">
    <location>
        <begin position="73"/>
        <end position="152"/>
    </location>
</feature>
<name>A0A0G1XW78_9BACT</name>
<evidence type="ECO:0000313" key="3">
    <source>
        <dbReference type="Proteomes" id="UP000033865"/>
    </source>
</evidence>